<feature type="transmembrane region" description="Helical" evidence="1">
    <location>
        <begin position="161"/>
        <end position="179"/>
    </location>
</feature>
<keyword evidence="4" id="KW-1185">Reference proteome</keyword>
<gene>
    <name evidence="3" type="ORF">JOM49_006624</name>
</gene>
<dbReference type="PANTHER" id="PTHR45138:SF9">
    <property type="entry name" value="DIGUANYLATE CYCLASE DGCM-RELATED"/>
    <property type="match status" value="1"/>
</dbReference>
<dbReference type="PANTHER" id="PTHR45138">
    <property type="entry name" value="REGULATORY COMPONENTS OF SENSORY TRANSDUCTION SYSTEM"/>
    <property type="match status" value="1"/>
</dbReference>
<dbReference type="NCBIfam" id="TIGR00254">
    <property type="entry name" value="GGDEF"/>
    <property type="match status" value="1"/>
</dbReference>
<keyword evidence="1" id="KW-1133">Transmembrane helix</keyword>
<dbReference type="InterPro" id="IPR050469">
    <property type="entry name" value="Diguanylate_Cyclase"/>
</dbReference>
<dbReference type="SUPFAM" id="SSF55073">
    <property type="entry name" value="Nucleotide cyclase"/>
    <property type="match status" value="1"/>
</dbReference>
<dbReference type="PROSITE" id="PS50887">
    <property type="entry name" value="GGDEF"/>
    <property type="match status" value="1"/>
</dbReference>
<dbReference type="InterPro" id="IPR043128">
    <property type="entry name" value="Rev_trsase/Diguanyl_cyclase"/>
</dbReference>
<dbReference type="Gene3D" id="3.30.70.270">
    <property type="match status" value="1"/>
</dbReference>
<keyword evidence="1" id="KW-0472">Membrane</keyword>
<feature type="transmembrane region" description="Helical" evidence="1">
    <location>
        <begin position="137"/>
        <end position="155"/>
    </location>
</feature>
<organism evidence="3 4">
    <name type="scientific">Amycolatopsis magusensis</name>
    <dbReference type="NCBI Taxonomy" id="882444"/>
    <lineage>
        <taxon>Bacteria</taxon>
        <taxon>Bacillati</taxon>
        <taxon>Actinomycetota</taxon>
        <taxon>Actinomycetes</taxon>
        <taxon>Pseudonocardiales</taxon>
        <taxon>Pseudonocardiaceae</taxon>
        <taxon>Amycolatopsis</taxon>
    </lineage>
</organism>
<evidence type="ECO:0000313" key="3">
    <source>
        <dbReference type="EMBL" id="MBP2185098.1"/>
    </source>
</evidence>
<sequence length="408" mass="44886">MEGERTQPGWGPFGVFAVGRWRLWRLPDRFLVGYVLAVDLTALTGAAVAFHALPVPERDWRPFWILIACCVVYVEVSRSIERSRAEFLDGPHIDLNSVWMFAAALLLHPGLAAVVIAVSYAYRWLRVRHREVYRQTFSAAASIVAAYLANLVPFVPHELAIFVAALLYGLSNTALITFAVHRSRPGTRLRDALFSPPEYALEASTIALGVLLAWALVDWPPMLVLIMGVTLVLHRSTLVQQLREQADADGKTGLLNAVRWTEIATSELARGRRRGMPASVLMLDLDHFKVINDRHGHLVGDKVLLAVAAALRAEVRSADVLARFGGEEFVILLPGTNRFDAVTIAERIRHRVAALTIPVAGGEIGITISIGVAAQPRDGQTLEPLLLAADRALYVAKEAGRDRVRTMP</sequence>
<dbReference type="RefSeq" id="WP_308158952.1">
    <property type="nucleotide sequence ID" value="NZ_JAGGMS010000001.1"/>
</dbReference>
<name>A0ABS4Q0K3_9PSEU</name>
<dbReference type="InterPro" id="IPR029787">
    <property type="entry name" value="Nucleotide_cyclase"/>
</dbReference>
<comment type="caution">
    <text evidence="3">The sequence shown here is derived from an EMBL/GenBank/DDBJ whole genome shotgun (WGS) entry which is preliminary data.</text>
</comment>
<evidence type="ECO:0000313" key="4">
    <source>
        <dbReference type="Proteomes" id="UP000741013"/>
    </source>
</evidence>
<dbReference type="CDD" id="cd01949">
    <property type="entry name" value="GGDEF"/>
    <property type="match status" value="1"/>
</dbReference>
<reference evidence="3 4" key="1">
    <citation type="submission" date="2021-03" db="EMBL/GenBank/DDBJ databases">
        <title>Sequencing the genomes of 1000 actinobacteria strains.</title>
        <authorList>
            <person name="Klenk H.-P."/>
        </authorList>
    </citation>
    <scope>NUCLEOTIDE SEQUENCE [LARGE SCALE GENOMIC DNA]</scope>
    <source>
        <strain evidence="3 4">DSM 45510</strain>
    </source>
</reference>
<feature type="transmembrane region" description="Helical" evidence="1">
    <location>
        <begin position="31"/>
        <end position="50"/>
    </location>
</feature>
<protein>
    <submittedName>
        <fullName evidence="3">Diguanylate cyclase (GGDEF)-like protein</fullName>
    </submittedName>
</protein>
<dbReference type="InterPro" id="IPR000160">
    <property type="entry name" value="GGDEF_dom"/>
</dbReference>
<dbReference type="EMBL" id="JAGGMS010000001">
    <property type="protein sequence ID" value="MBP2185098.1"/>
    <property type="molecule type" value="Genomic_DNA"/>
</dbReference>
<keyword evidence="1" id="KW-0812">Transmembrane</keyword>
<feature type="transmembrane region" description="Helical" evidence="1">
    <location>
        <begin position="100"/>
        <end position="125"/>
    </location>
</feature>
<proteinExistence type="predicted"/>
<feature type="domain" description="GGDEF" evidence="2">
    <location>
        <begin position="276"/>
        <end position="408"/>
    </location>
</feature>
<evidence type="ECO:0000256" key="1">
    <source>
        <dbReference type="SAM" id="Phobius"/>
    </source>
</evidence>
<accession>A0ABS4Q0K3</accession>
<dbReference type="Pfam" id="PF00990">
    <property type="entry name" value="GGDEF"/>
    <property type="match status" value="1"/>
</dbReference>
<dbReference type="SMART" id="SM00267">
    <property type="entry name" value="GGDEF"/>
    <property type="match status" value="1"/>
</dbReference>
<dbReference type="Proteomes" id="UP000741013">
    <property type="component" value="Unassembled WGS sequence"/>
</dbReference>
<evidence type="ECO:0000259" key="2">
    <source>
        <dbReference type="PROSITE" id="PS50887"/>
    </source>
</evidence>